<dbReference type="InterPro" id="IPR038763">
    <property type="entry name" value="DHH_sf"/>
</dbReference>
<feature type="domain" description="DDH" evidence="1">
    <location>
        <begin position="14"/>
        <end position="160"/>
    </location>
</feature>
<dbReference type="EMBL" id="SCKX01000001">
    <property type="protein sequence ID" value="RWZ78695.1"/>
    <property type="molecule type" value="Genomic_DNA"/>
</dbReference>
<accession>A0A4Q0AHN6</accession>
<dbReference type="InterPro" id="IPR051319">
    <property type="entry name" value="Oligoribo/pAp-PDE_c-di-AMP_PDE"/>
</dbReference>
<name>A0A4Q0AHN6_9BACT</name>
<dbReference type="AlphaFoldDB" id="A0A4Q0AHN6"/>
<proteinExistence type="predicted"/>
<evidence type="ECO:0000259" key="1">
    <source>
        <dbReference type="Pfam" id="PF01368"/>
    </source>
</evidence>
<evidence type="ECO:0000313" key="3">
    <source>
        <dbReference type="Proteomes" id="UP000289257"/>
    </source>
</evidence>
<reference evidence="2" key="1">
    <citation type="submission" date="2019-01" db="EMBL/GenBank/DDBJ databases">
        <title>Genomic signatures and co-occurrence patterns of the ultra-small Saccharimodia (Patescibacteria phylum) suggest a symbiotic lifestyle.</title>
        <authorList>
            <person name="Lemos L."/>
            <person name="Medeiros J."/>
            <person name="Andreote F."/>
            <person name="Fernandes G."/>
            <person name="Varani A."/>
            <person name="Oliveira G."/>
            <person name="Pylro V."/>
        </authorList>
    </citation>
    <scope>NUCLEOTIDE SEQUENCE [LARGE SCALE GENOMIC DNA]</scope>
    <source>
        <strain evidence="2">AMD02</strain>
    </source>
</reference>
<dbReference type="Gene3D" id="3.10.310.30">
    <property type="match status" value="1"/>
</dbReference>
<dbReference type="PANTHER" id="PTHR47618:SF1">
    <property type="entry name" value="BIFUNCTIONAL OLIGORIBONUCLEASE AND PAP PHOSPHATASE NRNA"/>
    <property type="match status" value="1"/>
</dbReference>
<keyword evidence="3" id="KW-1185">Reference proteome</keyword>
<dbReference type="InterPro" id="IPR001667">
    <property type="entry name" value="DDH_dom"/>
</dbReference>
<organism evidence="2 3">
    <name type="scientific">Candidatus Microsaccharimonas sossegonensis</name>
    <dbReference type="NCBI Taxonomy" id="2506948"/>
    <lineage>
        <taxon>Bacteria</taxon>
        <taxon>Candidatus Saccharimonadota</taxon>
        <taxon>Candidatus Saccharimonadia</taxon>
        <taxon>Candidatus Saccharimonadales</taxon>
        <taxon>Candidatus Saccharimonadaceae</taxon>
        <taxon>Candidatus Microsaccharimonas</taxon>
    </lineage>
</organism>
<comment type="caution">
    <text evidence="2">The sequence shown here is derived from an EMBL/GenBank/DDBJ whole genome shotgun (WGS) entry which is preliminary data.</text>
</comment>
<evidence type="ECO:0000313" key="2">
    <source>
        <dbReference type="EMBL" id="RWZ78695.1"/>
    </source>
</evidence>
<sequence length="335" mass="37257">MYESAKSLIESAQKIMVIQAENPDGDSLGSALALEEILSDLGKAVHLYCDVDIPKYLRYINGWDRVTQEFDTSAELVIIVDTTSETLISKVYEIPGARQFLESHPVLVIDHHIETATTLPFAHELLAEEAVATTEIIYKLATKFNWNITSQAAEDMMIAIMSDSLGLTTHNVTAETFHIVGELVALGAHSNTIEERRREFMKKSPEILAYKGRLLERIEYSLDGQLATIHIPWEEIAEFSDQYNPSVLVLDEMRLVNEVKIAVALKTYPDGKLTGKIRSNVPIAEQIAGFFGGGGHTYASGFRVFESYDKILSELITVTDKALSVYEGKHESSVS</sequence>
<protein>
    <recommendedName>
        <fullName evidence="1">DDH domain-containing protein</fullName>
    </recommendedName>
</protein>
<dbReference type="SUPFAM" id="SSF64182">
    <property type="entry name" value="DHH phosphoesterases"/>
    <property type="match status" value="1"/>
</dbReference>
<dbReference type="Pfam" id="PF01368">
    <property type="entry name" value="DHH"/>
    <property type="match status" value="1"/>
</dbReference>
<dbReference type="Proteomes" id="UP000289257">
    <property type="component" value="Unassembled WGS sequence"/>
</dbReference>
<dbReference type="Gene3D" id="3.90.1640.10">
    <property type="entry name" value="inorganic pyrophosphatase (n-terminal core)"/>
    <property type="match status" value="1"/>
</dbReference>
<gene>
    <name evidence="2" type="ORF">EOT05_03025</name>
</gene>
<dbReference type="PANTHER" id="PTHR47618">
    <property type="entry name" value="BIFUNCTIONAL OLIGORIBONUCLEASE AND PAP PHOSPHATASE NRNA"/>
    <property type="match status" value="1"/>
</dbReference>